<feature type="region of interest" description="Disordered" evidence="8">
    <location>
        <begin position="1852"/>
        <end position="1887"/>
    </location>
</feature>
<evidence type="ECO:0000259" key="11">
    <source>
        <dbReference type="PROSITE" id="PS50929"/>
    </source>
</evidence>
<feature type="compositionally biased region" description="Basic and acidic residues" evidence="8">
    <location>
        <begin position="1"/>
        <end position="15"/>
    </location>
</feature>
<dbReference type="KEGG" id="bbes:BESB_017760"/>
<dbReference type="GeneID" id="40306837"/>
<evidence type="ECO:0000256" key="6">
    <source>
        <dbReference type="ARBA" id="ARBA00022989"/>
    </source>
</evidence>
<dbReference type="PANTHER" id="PTHR24223">
    <property type="entry name" value="ATP-BINDING CASSETTE SUB-FAMILY C"/>
    <property type="match status" value="1"/>
</dbReference>
<dbReference type="InterPro" id="IPR027417">
    <property type="entry name" value="P-loop_NTPase"/>
</dbReference>
<dbReference type="InterPro" id="IPR044726">
    <property type="entry name" value="ABCC_6TM_D2"/>
</dbReference>
<dbReference type="InterPro" id="IPR011527">
    <property type="entry name" value="ABC1_TM_dom"/>
</dbReference>
<feature type="region of interest" description="Disordered" evidence="8">
    <location>
        <begin position="1788"/>
        <end position="1816"/>
    </location>
</feature>
<name>A0A2A9M1T3_BESBE</name>
<dbReference type="InterPro" id="IPR003593">
    <property type="entry name" value="AAA+_ATPase"/>
</dbReference>
<accession>A0A2A9M1T3</accession>
<organism evidence="12 13">
    <name type="scientific">Besnoitia besnoiti</name>
    <name type="common">Apicomplexan protozoan</name>
    <dbReference type="NCBI Taxonomy" id="94643"/>
    <lineage>
        <taxon>Eukaryota</taxon>
        <taxon>Sar</taxon>
        <taxon>Alveolata</taxon>
        <taxon>Apicomplexa</taxon>
        <taxon>Conoidasida</taxon>
        <taxon>Coccidia</taxon>
        <taxon>Eucoccidiorida</taxon>
        <taxon>Eimeriorina</taxon>
        <taxon>Sarcocystidae</taxon>
        <taxon>Besnoitia</taxon>
    </lineage>
</organism>
<keyword evidence="13" id="KW-1185">Reference proteome</keyword>
<comment type="caution">
    <text evidence="12">The sequence shown here is derived from an EMBL/GenBank/DDBJ whole genome shotgun (WGS) entry which is preliminary data.</text>
</comment>
<keyword evidence="4" id="KW-0547">Nucleotide-binding</keyword>
<evidence type="ECO:0000256" key="7">
    <source>
        <dbReference type="ARBA" id="ARBA00023136"/>
    </source>
</evidence>
<feature type="domain" description="ABC transmembrane type-1" evidence="11">
    <location>
        <begin position="1193"/>
        <end position="1451"/>
    </location>
</feature>
<dbReference type="SUPFAM" id="SSF52540">
    <property type="entry name" value="P-loop containing nucleoside triphosphate hydrolases"/>
    <property type="match status" value="3"/>
</dbReference>
<dbReference type="STRING" id="94643.A0A2A9M1T3"/>
<dbReference type="PROSITE" id="PS50929">
    <property type="entry name" value="ABC_TM1F"/>
    <property type="match status" value="2"/>
</dbReference>
<keyword evidence="3 9" id="KW-0812">Transmembrane</keyword>
<sequence length="1982" mass="215322">MAPGREDGGEPRQENPSDSSPDAGNRHASRASPTMGDHGSCGETGGAGRGGRKPFYGRGKGKARPGSFESTGFFGKLLFTWVNPVISRCMRNSVRPEDLPPLGESDDVRYWSAYMARSLTDEENFAAQGKRQPSVIRALWRVFRWMLLWIFFVYIIRDGFGFLNTYFLKRLLQQDGVDAAGLQRTLVIGSLISVVQLVQMFVETAIDFYTCRVYMRVEICLLTALFKKVIQPDAVAPPAVILRESLREEEEDLEAEAAGTRAGTLAGLGERTAAAGGGGERKKMTNKQDKEASRGFQGNVFNLMFVDIPSLASLIFTFVDVAMLPVRIGLAAVMLYMQVGVAAEVPGLIAVLVITVVTTGLEIINASMKTKYMIFRDIRLDKSHEALSCMRTLRLLGWEDIAEFNIKRFRDLEMQQRTRRMYISAASTWLSSSAAMAMSVATFIAYALPFINAPRFRLRPELAIPVIHLLDNFIGPITDFPYAVNSVIEAYISLARIQNCFFPPTPRARPLPPPFANDATRLESGSPRNSGRRTGDKIKLSAGGDDEDSPLLWAEAEGLLRKGGRDRLLISPGVRAAAADMLEALESDPEVEVIFSSASFAWLPHTTSPFSPPPPFPAPAQVFDFSQQTCGTPEARGGAESPAALSRLPQVFLLPPPDASSVGAPTLCDLSFRLRRGELLLLTGPPGCGKSSVLHALLQQRELQLVQGSMFIKAALGVSLRDAKAGAAEPSAGTACATAYSKSLTTDDTPPIGYIAQEPWLQIGTIKENIVFNQELDEELYRRVVQACELHLDFESWPGGDGRFIDEGGADLSGGQRMRITMARAIYVSLAYRARARAQAASVAAQLARRKGELAAELRLLLRAGENPEGGSEAQAPAREGAAGGAGCSEARELSATAEEVSHLLCFDETFNSLDPYVAGRIFANLFGPQGLLGDAAVIVGASEQSLSGLVEQMNGGGETDAAAGDAHVRMSICCLLDGQIVWRGAIHDFRDRMRESAPPGVGAAAAPGTGKNASNEDAGDATSQEETIEGMLRGLELEPSSFSTPSPEGEAAEGKKEVDDMLKSLMVNEQEASGQVKLVSYTWYLRRVGVLVTIAFFLLYAAAVGTDFASDLWIAQWTGRTPASRPPYAAKEKPTEQTMEGMGSVRSEEKKITEAEKQAAGALYGDERMMGDGGKPPSERHGIGANLSNAFYLWFYVGLASANVLFELLMKLAGAKGSLNAARLMHNRLLNVICTAPLWFYDQNPIGRILNRLSTDIAIVDAGIFKRMGLVLGAFLNCVLGLGVLAVTTFWALPVLPILLLGVYYLVFRYYRATCREVQRASLISFSPLCSSFSECLSGRDTIFALRRKRVVCEKNLDQVENSQRTKMLHWGSSSWASIRLQLLTFPLAVLNAIVPRAVAYVQLPALAPVAGGSSSSSAHAGYLGLALSYSLSVASSLRRLLIHYAHLEKEMCSVERVHEYISCTGKMTPDTVAVWDSGLQPSSTHTDSLSSSSSTPGTSTPPAAGRSRQTSGRSSFAQSSASDSAFPFLPLQRKGLQLVEVDIRYRRPGFQYVRQLRESLEARLEAARARDGKAADSADDEADATLPFLQGHPATEKEMGRQVREIQNAVEDLKRGDEAIFLSPSLHRLSARVGATHHVGVVGRTGSGKSTLLQALTGLVPCYRGAILLDGIRIDCLPKQVLKQVVGVLPQNPVVFKGMTVRDVMDPRRQHTDDELWAALDEVGISAVIQFLPGGKQLDTVVAPDEAVQLELESADEKGARSKARMISPEGPVLRRRSLIRSSVSLGGGAERDGLSRRGSSFASERSEEPASSHPLSDVQLRYLALARLVLRAASYRLILVDEPPAETLGQLHAEAEETRSRSIRDGEGDGPQRQSSAASARAAPAMRQYSSHTGFTPIPQLIRRVFAHCTVFIVAHHVASLRTCDRVWLMWKGWKIGECSPDEIKTDKQLAEVMVRQVNQWRLQRRRDCGATDDLGAGP</sequence>
<keyword evidence="6 9" id="KW-1133">Transmembrane helix</keyword>
<dbReference type="OrthoDB" id="4865934at2759"/>
<dbReference type="GO" id="GO:0016887">
    <property type="term" value="F:ATP hydrolysis activity"/>
    <property type="evidence" value="ECO:0007669"/>
    <property type="project" value="InterPro"/>
</dbReference>
<dbReference type="PROSITE" id="PS00211">
    <property type="entry name" value="ABC_TRANSPORTER_1"/>
    <property type="match status" value="1"/>
</dbReference>
<dbReference type="PROSITE" id="PS50893">
    <property type="entry name" value="ABC_TRANSPORTER_2"/>
    <property type="match status" value="2"/>
</dbReference>
<feature type="region of interest" description="Disordered" evidence="8">
    <location>
        <begin position="1"/>
        <end position="65"/>
    </location>
</feature>
<feature type="transmembrane region" description="Helical" evidence="9">
    <location>
        <begin position="422"/>
        <end position="448"/>
    </location>
</feature>
<feature type="transmembrane region" description="Helical" evidence="9">
    <location>
        <begin position="1269"/>
        <end position="1286"/>
    </location>
</feature>
<feature type="domain" description="ABC transporter" evidence="10">
    <location>
        <begin position="646"/>
        <end position="905"/>
    </location>
</feature>
<evidence type="ECO:0000256" key="2">
    <source>
        <dbReference type="ARBA" id="ARBA00022448"/>
    </source>
</evidence>
<feature type="region of interest" description="Disordered" evidence="8">
    <location>
        <begin position="1038"/>
        <end position="1057"/>
    </location>
</feature>
<comment type="subcellular location">
    <subcellularLocation>
        <location evidence="1">Membrane</location>
        <topology evidence="1">Multi-pass membrane protein</topology>
    </subcellularLocation>
</comment>
<feature type="compositionally biased region" description="Low complexity" evidence="8">
    <location>
        <begin position="998"/>
        <end position="1009"/>
    </location>
</feature>
<evidence type="ECO:0000256" key="9">
    <source>
        <dbReference type="SAM" id="Phobius"/>
    </source>
</evidence>
<dbReference type="Gene3D" id="3.40.50.300">
    <property type="entry name" value="P-loop containing nucleotide triphosphate hydrolases"/>
    <property type="match status" value="2"/>
</dbReference>
<feature type="region of interest" description="Disordered" evidence="8">
    <location>
        <begin position="1124"/>
        <end position="1152"/>
    </location>
</feature>
<dbReference type="PANTHER" id="PTHR24223:SF330">
    <property type="entry name" value="ATP-BINDING CASSETTE SUB-FAMILY C MEMBER 10"/>
    <property type="match status" value="1"/>
</dbReference>
<dbReference type="SMART" id="SM00382">
    <property type="entry name" value="AAA"/>
    <property type="match status" value="2"/>
</dbReference>
<feature type="region of interest" description="Disordered" evidence="8">
    <location>
        <begin position="1476"/>
        <end position="1521"/>
    </location>
</feature>
<feature type="domain" description="ABC transmembrane type-1" evidence="11">
    <location>
        <begin position="298"/>
        <end position="489"/>
    </location>
</feature>
<feature type="domain" description="ABC transporter" evidence="10">
    <location>
        <begin position="1610"/>
        <end position="1960"/>
    </location>
</feature>
<feature type="region of interest" description="Disordered" evidence="8">
    <location>
        <begin position="997"/>
        <end position="1026"/>
    </location>
</feature>
<feature type="compositionally biased region" description="Low complexity" evidence="8">
    <location>
        <begin position="1483"/>
        <end position="1504"/>
    </location>
</feature>
<evidence type="ECO:0000256" key="8">
    <source>
        <dbReference type="SAM" id="MobiDB-lite"/>
    </source>
</evidence>
<dbReference type="GO" id="GO:0005524">
    <property type="term" value="F:ATP binding"/>
    <property type="evidence" value="ECO:0007669"/>
    <property type="project" value="UniProtKB-KW"/>
</dbReference>
<dbReference type="Gene3D" id="1.20.1560.10">
    <property type="entry name" value="ABC transporter type 1, transmembrane domain"/>
    <property type="match status" value="2"/>
</dbReference>
<reference evidence="12 13" key="1">
    <citation type="submission" date="2017-09" db="EMBL/GenBank/DDBJ databases">
        <title>Genome sequencing of Besnoitia besnoiti strain Bb-Ger1.</title>
        <authorList>
            <person name="Schares G."/>
            <person name="Venepally P."/>
            <person name="Lorenzi H.A."/>
        </authorList>
    </citation>
    <scope>NUCLEOTIDE SEQUENCE [LARGE SCALE GENOMIC DNA]</scope>
    <source>
        <strain evidence="12 13">Bb-Ger1</strain>
    </source>
</reference>
<evidence type="ECO:0000256" key="4">
    <source>
        <dbReference type="ARBA" id="ARBA00022741"/>
    </source>
</evidence>
<dbReference type="RefSeq" id="XP_029216467.1">
    <property type="nucleotide sequence ID" value="XM_029360491.1"/>
</dbReference>
<feature type="transmembrane region" description="Helical" evidence="9">
    <location>
        <begin position="311"/>
        <end position="339"/>
    </location>
</feature>
<feature type="compositionally biased region" description="Low complexity" evidence="8">
    <location>
        <begin position="1874"/>
        <end position="1887"/>
    </location>
</feature>
<evidence type="ECO:0000259" key="10">
    <source>
        <dbReference type="PROSITE" id="PS50893"/>
    </source>
</evidence>
<evidence type="ECO:0000256" key="1">
    <source>
        <dbReference type="ARBA" id="ARBA00004141"/>
    </source>
</evidence>
<feature type="compositionally biased region" description="Basic and acidic residues" evidence="8">
    <location>
        <begin position="279"/>
        <end position="291"/>
    </location>
</feature>
<dbReference type="VEuPathDB" id="ToxoDB:BESB_017760"/>
<keyword evidence="2" id="KW-0813">Transport</keyword>
<feature type="region of interest" description="Disordered" evidence="8">
    <location>
        <begin position="271"/>
        <end position="291"/>
    </location>
</feature>
<feature type="transmembrane region" description="Helical" evidence="9">
    <location>
        <begin position="146"/>
        <end position="167"/>
    </location>
</feature>
<keyword evidence="5" id="KW-0067">ATP-binding</keyword>
<protein>
    <submittedName>
        <fullName evidence="12">ABC transporter transmembrane region domain-containing protein</fullName>
    </submittedName>
</protein>
<dbReference type="Pfam" id="PF00005">
    <property type="entry name" value="ABC_tran"/>
    <property type="match status" value="2"/>
</dbReference>
<dbReference type="InterPro" id="IPR003439">
    <property type="entry name" value="ABC_transporter-like_ATP-bd"/>
</dbReference>
<proteinExistence type="predicted"/>
<dbReference type="SUPFAM" id="SSF90123">
    <property type="entry name" value="ABC transporter transmembrane region"/>
    <property type="match status" value="2"/>
</dbReference>
<dbReference type="EMBL" id="NWUJ01000011">
    <property type="protein sequence ID" value="PFH32458.1"/>
    <property type="molecule type" value="Genomic_DNA"/>
</dbReference>
<dbReference type="Pfam" id="PF00664">
    <property type="entry name" value="ABC_membrane"/>
    <property type="match status" value="2"/>
</dbReference>
<dbReference type="InterPro" id="IPR036640">
    <property type="entry name" value="ABC1_TM_sf"/>
</dbReference>
<evidence type="ECO:0000256" key="3">
    <source>
        <dbReference type="ARBA" id="ARBA00022692"/>
    </source>
</evidence>
<evidence type="ECO:0000313" key="12">
    <source>
        <dbReference type="EMBL" id="PFH32458.1"/>
    </source>
</evidence>
<dbReference type="CDD" id="cd18580">
    <property type="entry name" value="ABC_6TM_ABCC_D2"/>
    <property type="match status" value="1"/>
</dbReference>
<feature type="transmembrane region" description="Helical" evidence="9">
    <location>
        <begin position="345"/>
        <end position="364"/>
    </location>
</feature>
<dbReference type="GO" id="GO:0140359">
    <property type="term" value="F:ABC-type transporter activity"/>
    <property type="evidence" value="ECO:0007669"/>
    <property type="project" value="InterPro"/>
</dbReference>
<dbReference type="InterPro" id="IPR017871">
    <property type="entry name" value="ABC_transporter-like_CS"/>
</dbReference>
<evidence type="ECO:0000313" key="13">
    <source>
        <dbReference type="Proteomes" id="UP000224006"/>
    </source>
</evidence>
<evidence type="ECO:0000256" key="5">
    <source>
        <dbReference type="ARBA" id="ARBA00022840"/>
    </source>
</evidence>
<feature type="compositionally biased region" description="Basic and acidic residues" evidence="8">
    <location>
        <begin position="1856"/>
        <end position="1870"/>
    </location>
</feature>
<gene>
    <name evidence="12" type="ORF">BESB_017760</name>
</gene>
<dbReference type="GO" id="GO:0016020">
    <property type="term" value="C:membrane"/>
    <property type="evidence" value="ECO:0007669"/>
    <property type="project" value="UniProtKB-SubCell"/>
</dbReference>
<feature type="compositionally biased region" description="Polar residues" evidence="8">
    <location>
        <begin position="1012"/>
        <end position="1026"/>
    </location>
</feature>
<feature type="region of interest" description="Disordered" evidence="8">
    <location>
        <begin position="508"/>
        <end position="544"/>
    </location>
</feature>
<dbReference type="Proteomes" id="UP000224006">
    <property type="component" value="Chromosome X"/>
</dbReference>
<keyword evidence="7 9" id="KW-0472">Membrane</keyword>
<dbReference type="InterPro" id="IPR050173">
    <property type="entry name" value="ABC_transporter_C-like"/>
</dbReference>